<dbReference type="InterPro" id="IPR026881">
    <property type="entry name" value="WYL_dom"/>
</dbReference>
<dbReference type="InterPro" id="IPR051534">
    <property type="entry name" value="CBASS_pafABC_assoc_protein"/>
</dbReference>
<name>A0ABX4LNY6_9BACT</name>
<feature type="domain" description="Helix-turn-helix type 11" evidence="1">
    <location>
        <begin position="10"/>
        <end position="46"/>
    </location>
</feature>
<feature type="domain" description="WYL" evidence="2">
    <location>
        <begin position="125"/>
        <end position="181"/>
    </location>
</feature>
<sequence length="295" mass="34699">MKSHDTLAQRLSLILIKLNNGERFTVVELANEFNVSARTIQRDIKERLLYIPIEKDGDYYSMASYALGKLNFEDIKNFATLIGTKNLYPSLSNEFISDILNAKLNSAYLIKNQGFEDISHKQKCFETMSATIIKRSPISFEYKDKQRTVNPYKLINNQGIWYLLADENGSLKNFTFSKIKKFKWEDDTKTFTPKKEFLEQVEQNNLNWFTSDELIEVTLQINNVVKEYFIRKDILPNQKIIEENDTHFIISTKVSYDDEIIKLVKWWIPYIKIMEPSYLSDKLNKILLNFLNPVK</sequence>
<comment type="caution">
    <text evidence="3">The sequence shown here is derived from an EMBL/GenBank/DDBJ whole genome shotgun (WGS) entry which is preliminary data.</text>
</comment>
<evidence type="ECO:0000313" key="4">
    <source>
        <dbReference type="Proteomes" id="UP000221384"/>
    </source>
</evidence>
<dbReference type="InterPro" id="IPR036388">
    <property type="entry name" value="WH-like_DNA-bd_sf"/>
</dbReference>
<reference evidence="3 4" key="1">
    <citation type="submission" date="2017-09" db="EMBL/GenBank/DDBJ databases">
        <authorList>
            <person name="Perez-Cataluna A."/>
            <person name="Figueras M.J."/>
            <person name="Salas-Masso N."/>
        </authorList>
    </citation>
    <scope>NUCLEOTIDE SEQUENCE [LARGE SCALE GENOMIC DNA]</scope>
    <source>
        <strain evidence="3 4">F138-33</strain>
    </source>
</reference>
<dbReference type="Proteomes" id="UP000221384">
    <property type="component" value="Unassembled WGS sequence"/>
</dbReference>
<dbReference type="SUPFAM" id="SSF46785">
    <property type="entry name" value="Winged helix' DNA-binding domain"/>
    <property type="match status" value="1"/>
</dbReference>
<evidence type="ECO:0000259" key="1">
    <source>
        <dbReference type="Pfam" id="PF08279"/>
    </source>
</evidence>
<evidence type="ECO:0000259" key="2">
    <source>
        <dbReference type="Pfam" id="PF13280"/>
    </source>
</evidence>
<dbReference type="InterPro" id="IPR036390">
    <property type="entry name" value="WH_DNA-bd_sf"/>
</dbReference>
<proteinExistence type="predicted"/>
<dbReference type="InterPro" id="IPR013196">
    <property type="entry name" value="HTH_11"/>
</dbReference>
<dbReference type="EMBL" id="NWVW01000009">
    <property type="protein sequence ID" value="PHO09622.1"/>
    <property type="molecule type" value="Genomic_DNA"/>
</dbReference>
<dbReference type="PANTHER" id="PTHR34580:SF1">
    <property type="entry name" value="PROTEIN PAFC"/>
    <property type="match status" value="1"/>
</dbReference>
<accession>A0ABX4LNY6</accession>
<dbReference type="PROSITE" id="PS52050">
    <property type="entry name" value="WYL"/>
    <property type="match status" value="1"/>
</dbReference>
<dbReference type="Pfam" id="PF13280">
    <property type="entry name" value="WYL"/>
    <property type="match status" value="1"/>
</dbReference>
<organism evidence="3 4">
    <name type="scientific">Malaciobacter canalis</name>
    <dbReference type="NCBI Taxonomy" id="1912871"/>
    <lineage>
        <taxon>Bacteria</taxon>
        <taxon>Pseudomonadati</taxon>
        <taxon>Campylobacterota</taxon>
        <taxon>Epsilonproteobacteria</taxon>
        <taxon>Campylobacterales</taxon>
        <taxon>Arcobacteraceae</taxon>
        <taxon>Malaciobacter</taxon>
    </lineage>
</organism>
<keyword evidence="4" id="KW-1185">Reference proteome</keyword>
<protein>
    <submittedName>
        <fullName evidence="3">Transcriptional regulator</fullName>
    </submittedName>
</protein>
<dbReference type="Pfam" id="PF08279">
    <property type="entry name" value="HTH_11"/>
    <property type="match status" value="1"/>
</dbReference>
<dbReference type="PANTHER" id="PTHR34580">
    <property type="match status" value="1"/>
</dbReference>
<gene>
    <name evidence="3" type="ORF">CPG37_08865</name>
</gene>
<dbReference type="Gene3D" id="1.10.10.10">
    <property type="entry name" value="Winged helix-like DNA-binding domain superfamily/Winged helix DNA-binding domain"/>
    <property type="match status" value="1"/>
</dbReference>
<evidence type="ECO:0000313" key="3">
    <source>
        <dbReference type="EMBL" id="PHO09622.1"/>
    </source>
</evidence>